<dbReference type="SUPFAM" id="SSF103196">
    <property type="entry name" value="Roadblock/LC7 domain"/>
    <property type="match status" value="1"/>
</dbReference>
<evidence type="ECO:0000259" key="1">
    <source>
        <dbReference type="SMART" id="SM00960"/>
    </source>
</evidence>
<comment type="caution">
    <text evidence="2">The sequence shown here is derived from an EMBL/GenBank/DDBJ whole genome shotgun (WGS) entry which is preliminary data.</text>
</comment>
<dbReference type="PANTHER" id="PTHR36222">
    <property type="entry name" value="SERINE PROTEASE INHIBITOR RV3364C"/>
    <property type="match status" value="1"/>
</dbReference>
<sequence>MLDPNTHRLDWLLDDLVDRLPGVEQVVVLSADGLLMARSKSVSRDNAEHLAAIAAGMHSLARGAGNQFGKGTARQTLAELDTAFLIVTSTGSGACLALLAEEDADMAMVAFEVNVLVEQVGVALSAEPRQRAGDPWFGAPR</sequence>
<reference evidence="2 3" key="1">
    <citation type="submission" date="2019-03" db="EMBL/GenBank/DDBJ databases">
        <title>Genomic Encyclopedia of Archaeal and Bacterial Type Strains, Phase II (KMG-II): from individual species to whole genera.</title>
        <authorList>
            <person name="Goeker M."/>
        </authorList>
    </citation>
    <scope>NUCLEOTIDE SEQUENCE [LARGE SCALE GENOMIC DNA]</scope>
    <source>
        <strain evidence="2 3">DSM 45499</strain>
    </source>
</reference>
<dbReference type="RefSeq" id="WP_133901268.1">
    <property type="nucleotide sequence ID" value="NZ_SOCP01000002.1"/>
</dbReference>
<keyword evidence="3" id="KW-1185">Reference proteome</keyword>
<dbReference type="Pfam" id="PF03259">
    <property type="entry name" value="Robl_LC7"/>
    <property type="match status" value="1"/>
</dbReference>
<organism evidence="2 3">
    <name type="scientific">Actinophytocola oryzae</name>
    <dbReference type="NCBI Taxonomy" id="502181"/>
    <lineage>
        <taxon>Bacteria</taxon>
        <taxon>Bacillati</taxon>
        <taxon>Actinomycetota</taxon>
        <taxon>Actinomycetes</taxon>
        <taxon>Pseudonocardiales</taxon>
        <taxon>Pseudonocardiaceae</taxon>
    </lineage>
</organism>
<dbReference type="InterPro" id="IPR004942">
    <property type="entry name" value="Roadblock/LAMTOR2_dom"/>
</dbReference>
<evidence type="ECO:0000313" key="2">
    <source>
        <dbReference type="EMBL" id="TDV55960.1"/>
    </source>
</evidence>
<dbReference type="OrthoDB" id="5187023at2"/>
<name>A0A4R7W0D3_9PSEU</name>
<dbReference type="SMART" id="SM00960">
    <property type="entry name" value="Robl_LC7"/>
    <property type="match status" value="1"/>
</dbReference>
<gene>
    <name evidence="2" type="ORF">CLV71_10221</name>
</gene>
<protein>
    <submittedName>
        <fullName evidence="2">Putative regulator of Ras-like GTPase activity (Roadblock/LC7/MglB family)</fullName>
    </submittedName>
</protein>
<dbReference type="Proteomes" id="UP000294927">
    <property type="component" value="Unassembled WGS sequence"/>
</dbReference>
<feature type="domain" description="Roadblock/LAMTOR2" evidence="1">
    <location>
        <begin position="10"/>
        <end position="100"/>
    </location>
</feature>
<dbReference type="Gene3D" id="3.30.450.30">
    <property type="entry name" value="Dynein light chain 2a, cytoplasmic"/>
    <property type="match status" value="1"/>
</dbReference>
<dbReference type="InterPro" id="IPR053141">
    <property type="entry name" value="Mycobact_SerProt_Inhib_Rv3364c"/>
</dbReference>
<proteinExistence type="predicted"/>
<accession>A0A4R7W0D3</accession>
<dbReference type="AlphaFoldDB" id="A0A4R7W0D3"/>
<dbReference type="EMBL" id="SOCP01000002">
    <property type="protein sequence ID" value="TDV55960.1"/>
    <property type="molecule type" value="Genomic_DNA"/>
</dbReference>
<dbReference type="PANTHER" id="PTHR36222:SF1">
    <property type="entry name" value="SERINE PROTEASE INHIBITOR RV3364C"/>
    <property type="match status" value="1"/>
</dbReference>
<evidence type="ECO:0000313" key="3">
    <source>
        <dbReference type="Proteomes" id="UP000294927"/>
    </source>
</evidence>